<name>A0ABP1QX24_9HEXA</name>
<reference evidence="1 2" key="1">
    <citation type="submission" date="2024-08" db="EMBL/GenBank/DDBJ databases">
        <authorList>
            <person name="Cucini C."/>
            <person name="Frati F."/>
        </authorList>
    </citation>
    <scope>NUCLEOTIDE SEQUENCE [LARGE SCALE GENOMIC DNA]</scope>
</reference>
<organism evidence="1 2">
    <name type="scientific">Orchesella dallaii</name>
    <dbReference type="NCBI Taxonomy" id="48710"/>
    <lineage>
        <taxon>Eukaryota</taxon>
        <taxon>Metazoa</taxon>
        <taxon>Ecdysozoa</taxon>
        <taxon>Arthropoda</taxon>
        <taxon>Hexapoda</taxon>
        <taxon>Collembola</taxon>
        <taxon>Entomobryomorpha</taxon>
        <taxon>Entomobryoidea</taxon>
        <taxon>Orchesellidae</taxon>
        <taxon>Orchesellinae</taxon>
        <taxon>Orchesella</taxon>
    </lineage>
</organism>
<evidence type="ECO:0000313" key="1">
    <source>
        <dbReference type="EMBL" id="CAL8113549.1"/>
    </source>
</evidence>
<dbReference type="Proteomes" id="UP001642540">
    <property type="component" value="Unassembled WGS sequence"/>
</dbReference>
<dbReference type="EMBL" id="CAXLJM020000049">
    <property type="protein sequence ID" value="CAL8113549.1"/>
    <property type="molecule type" value="Genomic_DNA"/>
</dbReference>
<evidence type="ECO:0000313" key="2">
    <source>
        <dbReference type="Proteomes" id="UP001642540"/>
    </source>
</evidence>
<comment type="caution">
    <text evidence="1">The sequence shown here is derived from an EMBL/GenBank/DDBJ whole genome shotgun (WGS) entry which is preliminary data.</text>
</comment>
<protein>
    <submittedName>
        <fullName evidence="1">Uncharacterized protein</fullName>
    </submittedName>
</protein>
<gene>
    <name evidence="1" type="ORF">ODALV1_LOCUS16066</name>
</gene>
<accession>A0ABP1QX24</accession>
<sequence>MKQSKPALRIETSIYLPISIPPRQNYLLELTGTKRRIVRAPSILHEYTHIIITGLYRFSSELNV</sequence>
<proteinExistence type="predicted"/>
<keyword evidence="2" id="KW-1185">Reference proteome</keyword>